<proteinExistence type="predicted"/>
<protein>
    <submittedName>
        <fullName evidence="2">Uncharacterized protein</fullName>
    </submittedName>
</protein>
<accession>A0A7W5E6Z7</accession>
<dbReference type="AlphaFoldDB" id="A0A7W5E6Z7"/>
<gene>
    <name evidence="2" type="ORF">FHS27_006284</name>
</gene>
<keyword evidence="3" id="KW-1185">Reference proteome</keyword>
<organism evidence="2 3">
    <name type="scientific">Aporhodopirellula rubra</name>
    <dbReference type="NCBI Taxonomy" id="980271"/>
    <lineage>
        <taxon>Bacteria</taxon>
        <taxon>Pseudomonadati</taxon>
        <taxon>Planctomycetota</taxon>
        <taxon>Planctomycetia</taxon>
        <taxon>Pirellulales</taxon>
        <taxon>Pirellulaceae</taxon>
        <taxon>Aporhodopirellula</taxon>
    </lineage>
</organism>
<comment type="caution">
    <text evidence="2">The sequence shown here is derived from an EMBL/GenBank/DDBJ whole genome shotgun (WGS) entry which is preliminary data.</text>
</comment>
<evidence type="ECO:0000256" key="1">
    <source>
        <dbReference type="SAM" id="MobiDB-lite"/>
    </source>
</evidence>
<reference evidence="2 3" key="1">
    <citation type="submission" date="2020-08" db="EMBL/GenBank/DDBJ databases">
        <title>Genomic Encyclopedia of Type Strains, Phase III (KMG-III): the genomes of soil and plant-associated and newly described type strains.</title>
        <authorList>
            <person name="Whitman W."/>
        </authorList>
    </citation>
    <scope>NUCLEOTIDE SEQUENCE [LARGE SCALE GENOMIC DNA]</scope>
    <source>
        <strain evidence="2 3">CECT 8075</strain>
    </source>
</reference>
<evidence type="ECO:0000313" key="2">
    <source>
        <dbReference type="EMBL" id="MBB3210437.1"/>
    </source>
</evidence>
<name>A0A7W5E6Z7_9BACT</name>
<dbReference type="EMBL" id="JACHXU010000037">
    <property type="protein sequence ID" value="MBB3210437.1"/>
    <property type="molecule type" value="Genomic_DNA"/>
</dbReference>
<evidence type="ECO:0000313" key="3">
    <source>
        <dbReference type="Proteomes" id="UP000536179"/>
    </source>
</evidence>
<sequence length="118" mass="13391">MYCRLQFGTRQKVNDDDAVNRHPMRHVVSTTVNFVVKNTQFHQTSEMCCRCSDFDERLNRAVCESCKSAAGPAASGTLDPSAANAPDFLDQFGRKTRQARGENRRTFNNDMGISQRIW</sequence>
<feature type="region of interest" description="Disordered" evidence="1">
    <location>
        <begin position="95"/>
        <end position="118"/>
    </location>
</feature>
<dbReference type="Proteomes" id="UP000536179">
    <property type="component" value="Unassembled WGS sequence"/>
</dbReference>
<feature type="compositionally biased region" description="Polar residues" evidence="1">
    <location>
        <begin position="108"/>
        <end position="118"/>
    </location>
</feature>